<dbReference type="EMBL" id="BMYS01000010">
    <property type="protein sequence ID" value="GGW87173.1"/>
    <property type="molecule type" value="Genomic_DNA"/>
</dbReference>
<proteinExistence type="inferred from homology"/>
<dbReference type="GO" id="GO:0043190">
    <property type="term" value="C:ATP-binding cassette (ABC) transporter complex"/>
    <property type="evidence" value="ECO:0007669"/>
    <property type="project" value="InterPro"/>
</dbReference>
<dbReference type="Gene3D" id="1.20.58.90">
    <property type="match status" value="1"/>
</dbReference>
<evidence type="ECO:0000256" key="1">
    <source>
        <dbReference type="ARBA" id="ARBA00007162"/>
    </source>
</evidence>
<dbReference type="PANTHER" id="PTHR35841">
    <property type="entry name" value="PHOSPHONATES-BINDING PERIPLASMIC PROTEIN"/>
    <property type="match status" value="1"/>
</dbReference>
<dbReference type="PANTHER" id="PTHR35841:SF1">
    <property type="entry name" value="PHOSPHONATES-BINDING PERIPLASMIC PROTEIN"/>
    <property type="match status" value="1"/>
</dbReference>
<keyword evidence="5" id="KW-1185">Reference proteome</keyword>
<dbReference type="NCBIfam" id="TIGR03431">
    <property type="entry name" value="PhnD"/>
    <property type="match status" value="1"/>
</dbReference>
<dbReference type="InterPro" id="IPR005770">
    <property type="entry name" value="PhnD"/>
</dbReference>
<name>A0A918MY79_9BURK</name>
<evidence type="ECO:0000256" key="2">
    <source>
        <dbReference type="ARBA" id="ARBA00022729"/>
    </source>
</evidence>
<dbReference type="InterPro" id="IPR017797">
    <property type="entry name" value="Phosphnate-bd"/>
</dbReference>
<dbReference type="SUPFAM" id="SSF53850">
    <property type="entry name" value="Periplasmic binding protein-like II"/>
    <property type="match status" value="1"/>
</dbReference>
<comment type="caution">
    <text evidence="4">The sequence shown here is derived from an EMBL/GenBank/DDBJ whole genome shotgun (WGS) entry which is preliminary data.</text>
</comment>
<comment type="similarity">
    <text evidence="1">Belongs to the phosphate/phosphite/phosphonate binding protein family.</text>
</comment>
<evidence type="ECO:0000256" key="3">
    <source>
        <dbReference type="SAM" id="SignalP"/>
    </source>
</evidence>
<reference evidence="4" key="2">
    <citation type="submission" date="2020-09" db="EMBL/GenBank/DDBJ databases">
        <authorList>
            <person name="Sun Q."/>
            <person name="Kim S."/>
        </authorList>
    </citation>
    <scope>NUCLEOTIDE SEQUENCE</scope>
    <source>
        <strain evidence="4">KCTC 23732</strain>
    </source>
</reference>
<dbReference type="Pfam" id="PF12974">
    <property type="entry name" value="Phosphonate-bd"/>
    <property type="match status" value="1"/>
</dbReference>
<sequence>MAMKKLYKTLLALPFAGCLVVGASQAQEVKELNFGIISTESSQNLKNKWEPLLADMSRKTGYKVKSFFAPDYAGIIQGMRFNKVDLALFGNNSAMEAVDRANGEVIYQLVNKEGQPGYWSLLITHKDSPVNSVEQMLAQAENLNFGNGDPNSTSGYLVPGYYVFAKNNVEPNKIFKRSLNGNHEVNALSVANKQLDVATFNTGAMDRLSRSHPEKAEKLKVIWQSPLIPDNPIVWRADLPDETKLVIKTFFDTYGDEAAELQLLNGMNLSKFKASSNDQLLPIRQLDLFQQRSAIATDARLSQQQKQEKTALLDAELEKISLRMQALEKKPVLKPLYFFINPINYLLLIT</sequence>
<organism evidence="4 5">
    <name type="scientific">Advenella faeciporci</name>
    <dbReference type="NCBI Taxonomy" id="797535"/>
    <lineage>
        <taxon>Bacteria</taxon>
        <taxon>Pseudomonadati</taxon>
        <taxon>Pseudomonadota</taxon>
        <taxon>Betaproteobacteria</taxon>
        <taxon>Burkholderiales</taxon>
        <taxon>Alcaligenaceae</taxon>
    </lineage>
</organism>
<feature type="signal peptide" evidence="3">
    <location>
        <begin position="1"/>
        <end position="26"/>
    </location>
</feature>
<dbReference type="AlphaFoldDB" id="A0A918MY79"/>
<dbReference type="Gene3D" id="3.40.190.10">
    <property type="entry name" value="Periplasmic binding protein-like II"/>
    <property type="match status" value="2"/>
</dbReference>
<accession>A0A918MY79</accession>
<dbReference type="GO" id="GO:0055085">
    <property type="term" value="P:transmembrane transport"/>
    <property type="evidence" value="ECO:0007669"/>
    <property type="project" value="InterPro"/>
</dbReference>
<evidence type="ECO:0000313" key="5">
    <source>
        <dbReference type="Proteomes" id="UP000608345"/>
    </source>
</evidence>
<dbReference type="Proteomes" id="UP000608345">
    <property type="component" value="Unassembled WGS sequence"/>
</dbReference>
<feature type="chain" id="PRO_5037309621" evidence="3">
    <location>
        <begin position="27"/>
        <end position="350"/>
    </location>
</feature>
<keyword evidence="2 3" id="KW-0732">Signal</keyword>
<gene>
    <name evidence="4" type="ORF">GCM10011450_16350</name>
</gene>
<protein>
    <submittedName>
        <fullName evidence="4">Phosphonate ABC transporter substrate-binding protein</fullName>
    </submittedName>
</protein>
<dbReference type="GO" id="GO:0015716">
    <property type="term" value="P:organic phosphonate transport"/>
    <property type="evidence" value="ECO:0007669"/>
    <property type="project" value="InterPro"/>
</dbReference>
<dbReference type="NCBIfam" id="TIGR01098">
    <property type="entry name" value="3A0109s03R"/>
    <property type="match status" value="1"/>
</dbReference>
<reference evidence="4" key="1">
    <citation type="journal article" date="2014" name="Int. J. Syst. Evol. Microbiol.">
        <title>Complete genome sequence of Corynebacterium casei LMG S-19264T (=DSM 44701T), isolated from a smear-ripened cheese.</title>
        <authorList>
            <consortium name="US DOE Joint Genome Institute (JGI-PGF)"/>
            <person name="Walter F."/>
            <person name="Albersmeier A."/>
            <person name="Kalinowski J."/>
            <person name="Ruckert C."/>
        </authorList>
    </citation>
    <scope>NUCLEOTIDE SEQUENCE</scope>
    <source>
        <strain evidence="4">KCTC 23732</strain>
    </source>
</reference>
<evidence type="ECO:0000313" key="4">
    <source>
        <dbReference type="EMBL" id="GGW87173.1"/>
    </source>
</evidence>